<dbReference type="EMBL" id="VHQG01000002">
    <property type="protein sequence ID" value="TPW76451.1"/>
    <property type="molecule type" value="Genomic_DNA"/>
</dbReference>
<dbReference type="OrthoDB" id="3180855at2"/>
<dbReference type="NCBIfam" id="TIGR01484">
    <property type="entry name" value="HAD-SF-IIB"/>
    <property type="match status" value="1"/>
</dbReference>
<dbReference type="SUPFAM" id="SSF56784">
    <property type="entry name" value="HAD-like"/>
    <property type="match status" value="1"/>
</dbReference>
<reference evidence="1 2" key="1">
    <citation type="submission" date="2019-06" db="EMBL/GenBank/DDBJ databases">
        <authorList>
            <person name="Li F."/>
        </authorList>
    </citation>
    <scope>NUCLEOTIDE SEQUENCE [LARGE SCALE GENOMIC DNA]</scope>
    <source>
        <strain evidence="1 2">10F1D-1</strain>
    </source>
</reference>
<dbReference type="Gene3D" id="3.30.1240.10">
    <property type="match status" value="1"/>
</dbReference>
<proteinExistence type="predicted"/>
<dbReference type="SFLD" id="SFLDS00003">
    <property type="entry name" value="Haloacid_Dehalogenase"/>
    <property type="match status" value="1"/>
</dbReference>
<dbReference type="SFLD" id="SFLDG01140">
    <property type="entry name" value="C2.B:_Phosphomannomutase_and_P"/>
    <property type="match status" value="1"/>
</dbReference>
<organism evidence="1 2">
    <name type="scientific">Schumannella soli</name>
    <dbReference type="NCBI Taxonomy" id="2590779"/>
    <lineage>
        <taxon>Bacteria</taxon>
        <taxon>Bacillati</taxon>
        <taxon>Actinomycetota</taxon>
        <taxon>Actinomycetes</taxon>
        <taxon>Micrococcales</taxon>
        <taxon>Microbacteriaceae</taxon>
        <taxon>Schumannella</taxon>
    </lineage>
</organism>
<accession>A0A506XUQ6</accession>
<dbReference type="PANTHER" id="PTHR10000:SF25">
    <property type="entry name" value="PHOSPHATASE YKRA-RELATED"/>
    <property type="match status" value="1"/>
</dbReference>
<dbReference type="PROSITE" id="PS01229">
    <property type="entry name" value="COF_2"/>
    <property type="match status" value="1"/>
</dbReference>
<comment type="caution">
    <text evidence="1">The sequence shown here is derived from an EMBL/GenBank/DDBJ whole genome shotgun (WGS) entry which is preliminary data.</text>
</comment>
<dbReference type="InterPro" id="IPR023214">
    <property type="entry name" value="HAD_sf"/>
</dbReference>
<gene>
    <name evidence="1" type="ORF">FJ657_11845</name>
</gene>
<dbReference type="NCBIfam" id="TIGR00099">
    <property type="entry name" value="Cof-subfamily"/>
    <property type="match status" value="1"/>
</dbReference>
<dbReference type="InterPro" id="IPR000150">
    <property type="entry name" value="Cof"/>
</dbReference>
<dbReference type="Gene3D" id="3.40.50.1000">
    <property type="entry name" value="HAD superfamily/HAD-like"/>
    <property type="match status" value="1"/>
</dbReference>
<evidence type="ECO:0000313" key="1">
    <source>
        <dbReference type="EMBL" id="TPW76451.1"/>
    </source>
</evidence>
<dbReference type="Proteomes" id="UP000316252">
    <property type="component" value="Unassembled WGS sequence"/>
</dbReference>
<sequence>MTTRRRLIFLDVDGTLLDHGERLSPGAVAAVRGAREAGHLVFVCTGRARAEIPTIITDIGFDGDVTAGGGFVELGGELVAARTMPRERVVETIDFLQARGIEFLLQSFDAVHPSAGLADRLRPFFERYGAWTGAPEFEDANIHLVERDWESDPGLLDRIAKITFFGDDPTTFATVRDGLGEHFHVITGSIPFLGESGGEVSPVGVHKGSAILAVLERLGESIDDVVAIGDSANDFEMIAIAGLGIAMGNADGAVKAVADEVTASVADDGVWKAFQRHGLLTPVEPRR</sequence>
<dbReference type="PANTHER" id="PTHR10000">
    <property type="entry name" value="PHOSPHOSERINE PHOSPHATASE"/>
    <property type="match status" value="1"/>
</dbReference>
<keyword evidence="1" id="KW-0378">Hydrolase</keyword>
<evidence type="ECO:0000313" key="2">
    <source>
        <dbReference type="Proteomes" id="UP000316252"/>
    </source>
</evidence>
<dbReference type="InterPro" id="IPR006379">
    <property type="entry name" value="HAD-SF_hydro_IIB"/>
</dbReference>
<keyword evidence="2" id="KW-1185">Reference proteome</keyword>
<dbReference type="AlphaFoldDB" id="A0A506XUQ6"/>
<dbReference type="Pfam" id="PF08282">
    <property type="entry name" value="Hydrolase_3"/>
    <property type="match status" value="1"/>
</dbReference>
<dbReference type="InterPro" id="IPR036412">
    <property type="entry name" value="HAD-like_sf"/>
</dbReference>
<dbReference type="GO" id="GO:0016791">
    <property type="term" value="F:phosphatase activity"/>
    <property type="evidence" value="ECO:0007669"/>
    <property type="project" value="TreeGrafter"/>
</dbReference>
<dbReference type="GO" id="GO:0005829">
    <property type="term" value="C:cytosol"/>
    <property type="evidence" value="ECO:0007669"/>
    <property type="project" value="TreeGrafter"/>
</dbReference>
<protein>
    <submittedName>
        <fullName evidence="1">HAD family hydrolase</fullName>
    </submittedName>
</protein>
<dbReference type="GO" id="GO:0000287">
    <property type="term" value="F:magnesium ion binding"/>
    <property type="evidence" value="ECO:0007669"/>
    <property type="project" value="TreeGrafter"/>
</dbReference>
<name>A0A506XUQ6_9MICO</name>
<dbReference type="RefSeq" id="WP_141163806.1">
    <property type="nucleotide sequence ID" value="NZ_VHQG01000002.1"/>
</dbReference>